<dbReference type="Proteomes" id="UP000583929">
    <property type="component" value="Unassembled WGS sequence"/>
</dbReference>
<dbReference type="AlphaFoldDB" id="A0A7J6E1L2"/>
<organism evidence="1 2">
    <name type="scientific">Cannabis sativa</name>
    <name type="common">Hemp</name>
    <name type="synonym">Marijuana</name>
    <dbReference type="NCBI Taxonomy" id="3483"/>
    <lineage>
        <taxon>Eukaryota</taxon>
        <taxon>Viridiplantae</taxon>
        <taxon>Streptophyta</taxon>
        <taxon>Embryophyta</taxon>
        <taxon>Tracheophyta</taxon>
        <taxon>Spermatophyta</taxon>
        <taxon>Magnoliopsida</taxon>
        <taxon>eudicotyledons</taxon>
        <taxon>Gunneridae</taxon>
        <taxon>Pentapetalae</taxon>
        <taxon>rosids</taxon>
        <taxon>fabids</taxon>
        <taxon>Rosales</taxon>
        <taxon>Cannabaceae</taxon>
        <taxon>Cannabis</taxon>
    </lineage>
</organism>
<gene>
    <name evidence="1" type="ORF">G4B88_020158</name>
</gene>
<evidence type="ECO:0000313" key="1">
    <source>
        <dbReference type="EMBL" id="KAF4352211.1"/>
    </source>
</evidence>
<dbReference type="EMBL" id="JAATIQ010000531">
    <property type="protein sequence ID" value="KAF4352211.1"/>
    <property type="molecule type" value="Genomic_DNA"/>
</dbReference>
<accession>A0A7J6E1L2</accession>
<reference evidence="1 2" key="1">
    <citation type="journal article" date="2020" name="bioRxiv">
        <title>Sequence and annotation of 42 cannabis genomes reveals extensive copy number variation in cannabinoid synthesis and pathogen resistance genes.</title>
        <authorList>
            <person name="Mckernan K.J."/>
            <person name="Helbert Y."/>
            <person name="Kane L.T."/>
            <person name="Ebling H."/>
            <person name="Zhang L."/>
            <person name="Liu B."/>
            <person name="Eaton Z."/>
            <person name="Mclaughlin S."/>
            <person name="Kingan S."/>
            <person name="Baybayan P."/>
            <person name="Concepcion G."/>
            <person name="Jordan M."/>
            <person name="Riva A."/>
            <person name="Barbazuk W."/>
            <person name="Harkins T."/>
        </authorList>
    </citation>
    <scope>NUCLEOTIDE SEQUENCE [LARGE SCALE GENOMIC DNA]</scope>
    <source>
        <strain evidence="2">cv. Jamaican Lion 4</strain>
        <tissue evidence="1">Leaf</tissue>
    </source>
</reference>
<proteinExistence type="predicted"/>
<sequence length="88" mass="9943">MTSSYCNHHGRSSKGLLQTCSVNVREQVKVLAGRFQKPSFETGISKDKQTREHALLGFRQMICCCNKGLIPFHRFSGADEVCIMEDSY</sequence>
<comment type="caution">
    <text evidence="1">The sequence shown here is derived from an EMBL/GenBank/DDBJ whole genome shotgun (WGS) entry which is preliminary data.</text>
</comment>
<name>A0A7J6E1L2_CANSA</name>
<evidence type="ECO:0000313" key="2">
    <source>
        <dbReference type="Proteomes" id="UP000583929"/>
    </source>
</evidence>
<protein>
    <submittedName>
        <fullName evidence="1">Uncharacterized protein</fullName>
    </submittedName>
</protein>
<keyword evidence="2" id="KW-1185">Reference proteome</keyword>